<evidence type="ECO:0000313" key="4">
    <source>
        <dbReference type="Proteomes" id="UP000199662"/>
    </source>
</evidence>
<dbReference type="PANTHER" id="PTHR42720">
    <property type="entry name" value="GLYCEROL-3-PHOSPHATE DEHYDROGENASE"/>
    <property type="match status" value="1"/>
</dbReference>
<dbReference type="InterPro" id="IPR007419">
    <property type="entry name" value="BFD-like_2Fe2S-bd_dom"/>
</dbReference>
<reference evidence="4" key="1">
    <citation type="submission" date="2016-10" db="EMBL/GenBank/DDBJ databases">
        <authorList>
            <person name="Varghese N."/>
            <person name="Submissions S."/>
        </authorList>
    </citation>
    <scope>NUCLEOTIDE SEQUENCE [LARGE SCALE GENOMIC DNA]</scope>
    <source>
        <strain evidence="4">DSM 2179</strain>
    </source>
</reference>
<evidence type="ECO:0000313" key="3">
    <source>
        <dbReference type="EMBL" id="SEJ28604.1"/>
    </source>
</evidence>
<organism evidence="3 4">
    <name type="scientific">Propionispira arboris</name>
    <dbReference type="NCBI Taxonomy" id="84035"/>
    <lineage>
        <taxon>Bacteria</taxon>
        <taxon>Bacillati</taxon>
        <taxon>Bacillota</taxon>
        <taxon>Negativicutes</taxon>
        <taxon>Selenomonadales</taxon>
        <taxon>Selenomonadaceae</taxon>
        <taxon>Propionispira</taxon>
    </lineage>
</organism>
<evidence type="ECO:0000259" key="1">
    <source>
        <dbReference type="Pfam" id="PF01266"/>
    </source>
</evidence>
<dbReference type="Gene3D" id="3.50.50.60">
    <property type="entry name" value="FAD/NAD(P)-binding domain"/>
    <property type="match status" value="1"/>
</dbReference>
<dbReference type="STRING" id="84035.SAMN05660742_105132"/>
<dbReference type="AlphaFoldDB" id="A0A1H6XM19"/>
<dbReference type="InterPro" id="IPR052745">
    <property type="entry name" value="G3P_Oxidase/Oxidoreductase"/>
</dbReference>
<dbReference type="Pfam" id="PF04324">
    <property type="entry name" value="Fer2_BFD"/>
    <property type="match status" value="1"/>
</dbReference>
<dbReference type="CDD" id="cd19946">
    <property type="entry name" value="GlpA-like_Fer2_BFD-like"/>
    <property type="match status" value="1"/>
</dbReference>
<protein>
    <submittedName>
        <fullName evidence="3">Glycerol-3-phosphate dehydrogenase</fullName>
    </submittedName>
</protein>
<proteinExistence type="predicted"/>
<dbReference type="EMBL" id="FNZK01000005">
    <property type="protein sequence ID" value="SEJ28604.1"/>
    <property type="molecule type" value="Genomic_DNA"/>
</dbReference>
<evidence type="ECO:0000259" key="2">
    <source>
        <dbReference type="Pfam" id="PF04324"/>
    </source>
</evidence>
<dbReference type="Gene3D" id="1.10.10.1100">
    <property type="entry name" value="BFD-like [2Fe-2S]-binding domain"/>
    <property type="match status" value="1"/>
</dbReference>
<name>A0A1H6XM19_9FIRM</name>
<dbReference type="Proteomes" id="UP000199662">
    <property type="component" value="Unassembled WGS sequence"/>
</dbReference>
<dbReference type="InterPro" id="IPR006076">
    <property type="entry name" value="FAD-dep_OxRdtase"/>
</dbReference>
<dbReference type="PANTHER" id="PTHR42720:SF1">
    <property type="entry name" value="GLYCEROL 3-PHOSPHATE OXIDASE"/>
    <property type="match status" value="1"/>
</dbReference>
<dbReference type="Gene3D" id="3.30.9.10">
    <property type="entry name" value="D-Amino Acid Oxidase, subunit A, domain 2"/>
    <property type="match status" value="1"/>
</dbReference>
<dbReference type="RefSeq" id="WP_091830322.1">
    <property type="nucleotide sequence ID" value="NZ_FNZK01000005.1"/>
</dbReference>
<gene>
    <name evidence="3" type="ORF">SAMN05660742_105132</name>
</gene>
<feature type="domain" description="BFD-like [2Fe-2S]-binding" evidence="2">
    <location>
        <begin position="416"/>
        <end position="470"/>
    </location>
</feature>
<dbReference type="Pfam" id="PF01266">
    <property type="entry name" value="DAO"/>
    <property type="match status" value="1"/>
</dbReference>
<dbReference type="InterPro" id="IPR041854">
    <property type="entry name" value="BFD-like_2Fe2S-bd_dom_sf"/>
</dbReference>
<keyword evidence="4" id="KW-1185">Reference proteome</keyword>
<dbReference type="InterPro" id="IPR036188">
    <property type="entry name" value="FAD/NAD-bd_sf"/>
</dbReference>
<sequence length="494" mass="54152">MYDFDVIVIGGGILGCFTARNLAKYRLKTAVLEEREDLCTGISRANTAIVYSGCDTKPGTLKSQMCVHAAQSFESLCTELAVRYKQCGSIMVCCGPKGEEILRKKLSQGLANGVRGLRLLDRDEILALEPKLCANVRRGLYAPESGTVIPWELGLAAAENAVRNGVKIMLNTKVTKIKKKKDGYVVYSANTAFSARGVINCAGMYADEILEKVEKPSVRIFPDSGDYIVLDTKAGHYIQHVVFYEPEEREERLTLVPTVEGNILIGSTKNQSDEKDIFKTAGASIEKLKSIISEIVPDLPMKHVIRSFGAIRPNPYYVSFDSESGLYVPMEKAIHSFSIIESKENPAFLSLIGIKTPGLTCANELGCYAADRMASMLGTEVNTEFRPKETAPLRLNDLSLSERANLIQDNSAYGKIVCRCRNISAGEIINSIHRHPGAVTVDGVKRRTGASSGRCQGSFCTQRIMELLAREQNVSVDSVNKDGPGSDIIQNEKF</sequence>
<accession>A0A1H6XM19</accession>
<feature type="domain" description="FAD dependent oxidoreductase" evidence="1">
    <location>
        <begin position="5"/>
        <end position="371"/>
    </location>
</feature>
<dbReference type="SUPFAM" id="SSF51905">
    <property type="entry name" value="FAD/NAD(P)-binding domain"/>
    <property type="match status" value="1"/>
</dbReference>